<proteinExistence type="predicted"/>
<keyword evidence="4" id="KW-0677">Repeat</keyword>
<dbReference type="PANTHER" id="PTHR43099">
    <property type="entry name" value="UPF0053 PROTEIN YRKA"/>
    <property type="match status" value="1"/>
</dbReference>
<evidence type="ECO:0000259" key="10">
    <source>
        <dbReference type="PROSITE" id="PS51371"/>
    </source>
</evidence>
<dbReference type="EMBL" id="BAABGN010000001">
    <property type="protein sequence ID" value="GAA4415649.1"/>
    <property type="molecule type" value="Genomic_DNA"/>
</dbReference>
<keyword evidence="5 8" id="KW-1133">Transmembrane helix</keyword>
<dbReference type="RefSeq" id="WP_345214642.1">
    <property type="nucleotide sequence ID" value="NZ_BAABGN010000001.1"/>
</dbReference>
<name>A0ABP8KTT7_9MICO</name>
<organism evidence="12 13">
    <name type="scientific">Georgenia halophila</name>
    <dbReference type="NCBI Taxonomy" id="620889"/>
    <lineage>
        <taxon>Bacteria</taxon>
        <taxon>Bacillati</taxon>
        <taxon>Actinomycetota</taxon>
        <taxon>Actinomycetes</taxon>
        <taxon>Micrococcales</taxon>
        <taxon>Bogoriellaceae</taxon>
        <taxon>Georgenia</taxon>
    </lineage>
</organism>
<dbReference type="SMART" id="SM00116">
    <property type="entry name" value="CBS"/>
    <property type="match status" value="2"/>
</dbReference>
<evidence type="ECO:0000256" key="2">
    <source>
        <dbReference type="ARBA" id="ARBA00022475"/>
    </source>
</evidence>
<dbReference type="Pfam" id="PF01595">
    <property type="entry name" value="CNNM"/>
    <property type="match status" value="1"/>
</dbReference>
<dbReference type="CDD" id="cd04590">
    <property type="entry name" value="CBS_pair_CorC_HlyC_assoc"/>
    <property type="match status" value="1"/>
</dbReference>
<feature type="transmembrane region" description="Helical" evidence="9">
    <location>
        <begin position="62"/>
        <end position="84"/>
    </location>
</feature>
<dbReference type="InterPro" id="IPR002550">
    <property type="entry name" value="CNNM"/>
</dbReference>
<keyword evidence="2" id="KW-1003">Cell membrane</keyword>
<feature type="transmembrane region" description="Helical" evidence="9">
    <location>
        <begin position="6"/>
        <end position="29"/>
    </location>
</feature>
<dbReference type="SUPFAM" id="SSF54631">
    <property type="entry name" value="CBS-domain pair"/>
    <property type="match status" value="1"/>
</dbReference>
<dbReference type="PROSITE" id="PS51846">
    <property type="entry name" value="CNNM"/>
    <property type="match status" value="1"/>
</dbReference>
<keyword evidence="7" id="KW-0129">CBS domain</keyword>
<evidence type="ECO:0000259" key="11">
    <source>
        <dbReference type="PROSITE" id="PS51846"/>
    </source>
</evidence>
<dbReference type="InterPro" id="IPR000644">
    <property type="entry name" value="CBS_dom"/>
</dbReference>
<feature type="domain" description="CBS" evidence="10">
    <location>
        <begin position="286"/>
        <end position="343"/>
    </location>
</feature>
<evidence type="ECO:0000256" key="1">
    <source>
        <dbReference type="ARBA" id="ARBA00004651"/>
    </source>
</evidence>
<evidence type="ECO:0000256" key="6">
    <source>
        <dbReference type="ARBA" id="ARBA00023136"/>
    </source>
</evidence>
<accession>A0ABP8KTT7</accession>
<gene>
    <name evidence="12" type="ORF">GCM10023169_02180</name>
</gene>
<evidence type="ECO:0000256" key="5">
    <source>
        <dbReference type="ARBA" id="ARBA00022989"/>
    </source>
</evidence>
<reference evidence="13" key="1">
    <citation type="journal article" date="2019" name="Int. J. Syst. Evol. Microbiol.">
        <title>The Global Catalogue of Microorganisms (GCM) 10K type strain sequencing project: providing services to taxonomists for standard genome sequencing and annotation.</title>
        <authorList>
            <consortium name="The Broad Institute Genomics Platform"/>
            <consortium name="The Broad Institute Genome Sequencing Center for Infectious Disease"/>
            <person name="Wu L."/>
            <person name="Ma J."/>
        </authorList>
    </citation>
    <scope>NUCLEOTIDE SEQUENCE [LARGE SCALE GENOMIC DNA]</scope>
    <source>
        <strain evidence="13">JCM 17810</strain>
    </source>
</reference>
<dbReference type="InterPro" id="IPR051676">
    <property type="entry name" value="UPF0053_domain"/>
</dbReference>
<dbReference type="Pfam" id="PF00571">
    <property type="entry name" value="CBS"/>
    <property type="match status" value="2"/>
</dbReference>
<feature type="domain" description="CBS" evidence="10">
    <location>
        <begin position="222"/>
        <end position="280"/>
    </location>
</feature>
<comment type="subcellular location">
    <subcellularLocation>
        <location evidence="1">Cell membrane</location>
        <topology evidence="1">Multi-pass membrane protein</topology>
    </subcellularLocation>
</comment>
<protein>
    <submittedName>
        <fullName evidence="12">Hemolysin family protein</fullName>
    </submittedName>
</protein>
<dbReference type="InterPro" id="IPR046342">
    <property type="entry name" value="CBS_dom_sf"/>
</dbReference>
<comment type="caution">
    <text evidence="12">The sequence shown here is derived from an EMBL/GenBank/DDBJ whole genome shotgun (WGS) entry which is preliminary data.</text>
</comment>
<keyword evidence="3 8" id="KW-0812">Transmembrane</keyword>
<evidence type="ECO:0000313" key="12">
    <source>
        <dbReference type="EMBL" id="GAA4415649.1"/>
    </source>
</evidence>
<keyword evidence="6 8" id="KW-0472">Membrane</keyword>
<evidence type="ECO:0000256" key="3">
    <source>
        <dbReference type="ARBA" id="ARBA00022692"/>
    </source>
</evidence>
<dbReference type="Gene3D" id="3.10.580.10">
    <property type="entry name" value="CBS-domain"/>
    <property type="match status" value="1"/>
</dbReference>
<feature type="transmembrane region" description="Helical" evidence="9">
    <location>
        <begin position="104"/>
        <end position="125"/>
    </location>
</feature>
<evidence type="ECO:0000313" key="13">
    <source>
        <dbReference type="Proteomes" id="UP001500622"/>
    </source>
</evidence>
<keyword evidence="13" id="KW-1185">Reference proteome</keyword>
<sequence>MSDSAPALLVALGLLIGNAFFVGAEFALVSARRTQIEPRVAEGSRAARVTLRAMEQVSSMMAGAQLGITVCSLGLGAIAEPAVAHLLQVPFAAAGLPDGLVHPLAFAVAMTIVVFFHMVLGEMVPKNIALAGPERSALVLGPVLYALVWASRPVVWILNGSANTVLRLMRVAPQEEVTTAFSREEVAGFVAESGREGLLDDEEFNLLGGALGFEDRNASHVLLPLSEVVTAPATASPAVLEELCARTGFSRFPVRDADGAITGYLHVRDLISMDPRHRDEPVLDEALRPLARTRTDAPLRTVMSTMQDEGAHLAAVEDSNGDVVGVVTLEDVLEELVGEVRDATRT</sequence>
<dbReference type="InterPro" id="IPR044751">
    <property type="entry name" value="Ion_transp-like_CBS"/>
</dbReference>
<evidence type="ECO:0000256" key="7">
    <source>
        <dbReference type="PROSITE-ProRule" id="PRU00703"/>
    </source>
</evidence>
<feature type="domain" description="CNNM transmembrane" evidence="11">
    <location>
        <begin position="1"/>
        <end position="203"/>
    </location>
</feature>
<evidence type="ECO:0000256" key="4">
    <source>
        <dbReference type="ARBA" id="ARBA00022737"/>
    </source>
</evidence>
<dbReference type="PROSITE" id="PS51371">
    <property type="entry name" value="CBS"/>
    <property type="match status" value="2"/>
</dbReference>
<evidence type="ECO:0000256" key="9">
    <source>
        <dbReference type="SAM" id="Phobius"/>
    </source>
</evidence>
<evidence type="ECO:0000256" key="8">
    <source>
        <dbReference type="PROSITE-ProRule" id="PRU01193"/>
    </source>
</evidence>
<dbReference type="PANTHER" id="PTHR43099:SF5">
    <property type="entry name" value="HLYC_CORC FAMILY TRANSPORTER"/>
    <property type="match status" value="1"/>
</dbReference>
<dbReference type="Proteomes" id="UP001500622">
    <property type="component" value="Unassembled WGS sequence"/>
</dbReference>